<organism evidence="6 7">
    <name type="scientific">Methylobacterium nodulans (strain LMG 21967 / CNCM I-2342 / ORS 2060)</name>
    <dbReference type="NCBI Taxonomy" id="460265"/>
    <lineage>
        <taxon>Bacteria</taxon>
        <taxon>Pseudomonadati</taxon>
        <taxon>Pseudomonadota</taxon>
        <taxon>Alphaproteobacteria</taxon>
        <taxon>Hyphomicrobiales</taxon>
        <taxon>Methylobacteriaceae</taxon>
        <taxon>Methylobacterium</taxon>
    </lineage>
</organism>
<keyword evidence="3" id="KW-0949">S-adenosyl-L-methionine</keyword>
<dbReference type="SUPFAM" id="SSF55729">
    <property type="entry name" value="Acyl-CoA N-acyltransferases (Nat)"/>
    <property type="match status" value="1"/>
</dbReference>
<dbReference type="InterPro" id="IPR016181">
    <property type="entry name" value="Acyl_CoA_acyltransferase"/>
</dbReference>
<protein>
    <submittedName>
        <fullName evidence="6">Autoinducer synthesis protein</fullName>
    </submittedName>
</protein>
<gene>
    <name evidence="6" type="ordered locus">Mnod_0283</name>
</gene>
<evidence type="ECO:0000256" key="5">
    <source>
        <dbReference type="PROSITE-ProRule" id="PRU00533"/>
    </source>
</evidence>
<keyword evidence="4 5" id="KW-0071">Autoinducer synthesis</keyword>
<dbReference type="PROSITE" id="PS51187">
    <property type="entry name" value="AUTOINDUCER_SYNTH_2"/>
    <property type="match status" value="1"/>
</dbReference>
<comment type="similarity">
    <text evidence="5">Belongs to the autoinducer synthase family.</text>
</comment>
<proteinExistence type="inferred from homology"/>
<evidence type="ECO:0000256" key="1">
    <source>
        <dbReference type="ARBA" id="ARBA00022654"/>
    </source>
</evidence>
<evidence type="ECO:0000313" key="6">
    <source>
        <dbReference type="EMBL" id="ACL55327.1"/>
    </source>
</evidence>
<keyword evidence="1 5" id="KW-0673">Quorum sensing</keyword>
<evidence type="ECO:0000313" key="7">
    <source>
        <dbReference type="Proteomes" id="UP000008207"/>
    </source>
</evidence>
<dbReference type="STRING" id="460265.Mnod_0283"/>
<keyword evidence="2" id="KW-0808">Transferase</keyword>
<dbReference type="PANTHER" id="PTHR39322">
    <property type="entry name" value="ACYL-HOMOSERINE-LACTONE SYNTHASE"/>
    <property type="match status" value="1"/>
</dbReference>
<evidence type="ECO:0000256" key="2">
    <source>
        <dbReference type="ARBA" id="ARBA00022679"/>
    </source>
</evidence>
<reference evidence="6 7" key="1">
    <citation type="submission" date="2009-01" db="EMBL/GenBank/DDBJ databases">
        <title>Complete sequence of chromosome of Methylobacterium nodulans ORS 2060.</title>
        <authorList>
            <consortium name="US DOE Joint Genome Institute"/>
            <person name="Lucas S."/>
            <person name="Copeland A."/>
            <person name="Lapidus A."/>
            <person name="Glavina del Rio T."/>
            <person name="Dalin E."/>
            <person name="Tice H."/>
            <person name="Bruce D."/>
            <person name="Goodwin L."/>
            <person name="Pitluck S."/>
            <person name="Sims D."/>
            <person name="Brettin T."/>
            <person name="Detter J.C."/>
            <person name="Han C."/>
            <person name="Larimer F."/>
            <person name="Land M."/>
            <person name="Hauser L."/>
            <person name="Kyrpides N."/>
            <person name="Ivanova N."/>
            <person name="Marx C.J."/>
            <person name="Richardson P."/>
        </authorList>
    </citation>
    <scope>NUCLEOTIDE SEQUENCE [LARGE SCALE GENOMIC DNA]</scope>
    <source>
        <strain evidence="7">LMG 21967 / CNCM I-2342 / ORS 2060</strain>
    </source>
</reference>
<dbReference type="KEGG" id="mno:Mnod_0283"/>
<dbReference type="eggNOG" id="COG3916">
    <property type="taxonomic scope" value="Bacteria"/>
</dbReference>
<dbReference type="EMBL" id="CP001349">
    <property type="protein sequence ID" value="ACL55327.1"/>
    <property type="molecule type" value="Genomic_DNA"/>
</dbReference>
<dbReference type="GO" id="GO:0007165">
    <property type="term" value="P:signal transduction"/>
    <property type="evidence" value="ECO:0007669"/>
    <property type="project" value="TreeGrafter"/>
</dbReference>
<dbReference type="GO" id="GO:0016740">
    <property type="term" value="F:transferase activity"/>
    <property type="evidence" value="ECO:0007669"/>
    <property type="project" value="UniProtKB-KW"/>
</dbReference>
<evidence type="ECO:0000256" key="3">
    <source>
        <dbReference type="ARBA" id="ARBA00022691"/>
    </source>
</evidence>
<dbReference type="GO" id="GO:0009372">
    <property type="term" value="P:quorum sensing"/>
    <property type="evidence" value="ECO:0007669"/>
    <property type="project" value="UniProtKB-UniRule"/>
</dbReference>
<dbReference type="AlphaFoldDB" id="B8I9S4"/>
<dbReference type="Gene3D" id="3.40.630.30">
    <property type="match status" value="1"/>
</dbReference>
<dbReference type="InterPro" id="IPR001690">
    <property type="entry name" value="Autoind_synthase"/>
</dbReference>
<evidence type="ECO:0000256" key="4">
    <source>
        <dbReference type="ARBA" id="ARBA00022929"/>
    </source>
</evidence>
<dbReference type="HOGENOM" id="CLU_085711_3_0_5"/>
<keyword evidence="7" id="KW-1185">Reference proteome</keyword>
<dbReference type="Proteomes" id="UP000008207">
    <property type="component" value="Chromosome"/>
</dbReference>
<name>B8I9S4_METNO</name>
<dbReference type="RefSeq" id="WP_015927039.1">
    <property type="nucleotide sequence ID" value="NC_011894.1"/>
</dbReference>
<dbReference type="Pfam" id="PF00765">
    <property type="entry name" value="Autoind_synth"/>
    <property type="match status" value="1"/>
</dbReference>
<accession>B8I9S4</accession>
<dbReference type="PANTHER" id="PTHR39322:SF1">
    <property type="entry name" value="ISOVALERYL-HOMOSERINE LACTONE SYNTHASE"/>
    <property type="match status" value="1"/>
</dbReference>
<sequence>MIRLHAIDHSNRERYADVLRQHDRLRRRLAAAGRCWSLAAASDDSGAVAGQGVDLVALAPCGQVAGGTRLMPTEGPTLLGDVFPHLADMRDAARGPGVWEWTHFVVAPRFRGDGRRCHVSGVLAVGLVEHCLARGITRMNVVTETFWVPTASELGWQPRPLGLPVERDGVSICAFTVAMTPMALRTTRALYGVADPCLWAPAHSAGRLAPRQTLHA</sequence>